<dbReference type="EMBL" id="CP042912">
    <property type="protein sequence ID" value="QEG21268.1"/>
    <property type="molecule type" value="Genomic_DNA"/>
</dbReference>
<dbReference type="Proteomes" id="UP000322214">
    <property type="component" value="Chromosome"/>
</dbReference>
<accession>A0A5B9P4H5</accession>
<dbReference type="Pfam" id="PF14539">
    <property type="entry name" value="DUF4442"/>
    <property type="match status" value="1"/>
</dbReference>
<dbReference type="PANTHER" id="PTHR43619:SF2">
    <property type="entry name" value="S-ADENOSYL-L-METHIONINE-DEPENDENT METHYLTRANSFERASES SUPERFAMILY PROTEIN"/>
    <property type="match status" value="1"/>
</dbReference>
<gene>
    <name evidence="3" type="ORF">MFFC18_11230</name>
</gene>
<dbReference type="PANTHER" id="PTHR43619">
    <property type="entry name" value="S-ADENOSYL-L-METHIONINE-DEPENDENT METHYLTRANSFERASE YKTD-RELATED"/>
    <property type="match status" value="1"/>
</dbReference>
<name>A0A5B9P4H5_9BACT</name>
<dbReference type="GO" id="GO:0008168">
    <property type="term" value="F:methyltransferase activity"/>
    <property type="evidence" value="ECO:0007669"/>
    <property type="project" value="UniProtKB-KW"/>
</dbReference>
<dbReference type="OrthoDB" id="229990at2"/>
<dbReference type="InterPro" id="IPR029063">
    <property type="entry name" value="SAM-dependent_MTases_sf"/>
</dbReference>
<keyword evidence="4" id="KW-1185">Reference proteome</keyword>
<dbReference type="Gene3D" id="3.10.129.10">
    <property type="entry name" value="Hotdog Thioesterase"/>
    <property type="match status" value="1"/>
</dbReference>
<evidence type="ECO:0000313" key="4">
    <source>
        <dbReference type="Proteomes" id="UP000322214"/>
    </source>
</evidence>
<dbReference type="SUPFAM" id="SSF54637">
    <property type="entry name" value="Thioesterase/thiol ester dehydrase-isomerase"/>
    <property type="match status" value="1"/>
</dbReference>
<dbReference type="AlphaFoldDB" id="A0A5B9P4H5"/>
<dbReference type="GO" id="GO:0032259">
    <property type="term" value="P:methylation"/>
    <property type="evidence" value="ECO:0007669"/>
    <property type="project" value="UniProtKB-KW"/>
</dbReference>
<organism evidence="3 4">
    <name type="scientific">Mariniblastus fucicola</name>
    <dbReference type="NCBI Taxonomy" id="980251"/>
    <lineage>
        <taxon>Bacteria</taxon>
        <taxon>Pseudomonadati</taxon>
        <taxon>Planctomycetota</taxon>
        <taxon>Planctomycetia</taxon>
        <taxon>Pirellulales</taxon>
        <taxon>Pirellulaceae</taxon>
        <taxon>Mariniblastus</taxon>
    </lineage>
</organism>
<reference evidence="3 4" key="1">
    <citation type="submission" date="2019-08" db="EMBL/GenBank/DDBJ databases">
        <title>Deep-cultivation of Planctomycetes and their phenomic and genomic characterization uncovers novel biology.</title>
        <authorList>
            <person name="Wiegand S."/>
            <person name="Jogler M."/>
            <person name="Boedeker C."/>
            <person name="Pinto D."/>
            <person name="Vollmers J."/>
            <person name="Rivas-Marin E."/>
            <person name="Kohn T."/>
            <person name="Peeters S.H."/>
            <person name="Heuer A."/>
            <person name="Rast P."/>
            <person name="Oberbeckmann S."/>
            <person name="Bunk B."/>
            <person name="Jeske O."/>
            <person name="Meyerdierks A."/>
            <person name="Storesund J.E."/>
            <person name="Kallscheuer N."/>
            <person name="Luecker S."/>
            <person name="Lage O.M."/>
            <person name="Pohl T."/>
            <person name="Merkel B.J."/>
            <person name="Hornburger P."/>
            <person name="Mueller R.-W."/>
            <person name="Bruemmer F."/>
            <person name="Labrenz M."/>
            <person name="Spormann A.M."/>
            <person name="Op den Camp H."/>
            <person name="Overmann J."/>
            <person name="Amann R."/>
            <person name="Jetten M.S.M."/>
            <person name="Mascher T."/>
            <person name="Medema M.H."/>
            <person name="Devos D.P."/>
            <person name="Kaster A.-K."/>
            <person name="Ovreas L."/>
            <person name="Rohde M."/>
            <person name="Galperin M.Y."/>
            <person name="Jogler C."/>
        </authorList>
    </citation>
    <scope>NUCLEOTIDE SEQUENCE [LARGE SCALE GENOMIC DNA]</scope>
    <source>
        <strain evidence="3 4">FC18</strain>
    </source>
</reference>
<dbReference type="RefSeq" id="WP_075081728.1">
    <property type="nucleotide sequence ID" value="NZ_CP042912.1"/>
</dbReference>
<protein>
    <submittedName>
        <fullName evidence="3">Leucine carboxyl methyltransferase</fullName>
    </submittedName>
</protein>
<proteinExistence type="predicted"/>
<dbReference type="InterPro" id="IPR027961">
    <property type="entry name" value="DUF4442"/>
</dbReference>
<dbReference type="Gene3D" id="3.40.50.150">
    <property type="entry name" value="Vaccinia Virus protein VP39"/>
    <property type="match status" value="1"/>
</dbReference>
<sequence>MNTTRIPERKIVSWEEDYRSRSNPELMNRLLYKAVPVLEATQWKITRVEPGYCETVLPLNHATTNQHGTHQAALISLSADYTGGMALTSLLRGVPLAGIHQCRAEESASLWLASMNVKYVKPSTGHMTGRCRVPDDLAKKIVDRYASGKRVLVSLPIEFETNGQKVAEAELKYFAQPTIQLMSGPAETSTLLNAKAKASARMIAGVRARSHGDRSGSFYKGPRIDCAHAATAAGPHGMLLAEKMNVALPQLADMVMARTMSIDQTTRAIPGLQQIVMLGAGLDMRPFRNGFRGHGFRYFEVDLPEMLGERERVCREIDGWEEVDRTPVAANFLTDDVAAKLSACENFDPNLATLFIFEGCSMYFDQLVNTSMVESVRSLMKHPESRLWVDFVNQSAIDGTADEPNVSAFLKRMSDLGETFTYGVSKPDQLLKHCGMKMKSATTTGEMFSHVDAAAKSVLGLYWFTVSSA</sequence>
<dbReference type="SUPFAM" id="SSF53335">
    <property type="entry name" value="S-adenosyl-L-methionine-dependent methyltransferases"/>
    <property type="match status" value="1"/>
</dbReference>
<dbReference type="InterPro" id="IPR007213">
    <property type="entry name" value="Ppm1/Ppm2/Tcmp"/>
</dbReference>
<keyword evidence="2 3" id="KW-0808">Transferase</keyword>
<dbReference type="CDD" id="cd03443">
    <property type="entry name" value="PaaI_thioesterase"/>
    <property type="match status" value="1"/>
</dbReference>
<dbReference type="Pfam" id="PF04072">
    <property type="entry name" value="LCM"/>
    <property type="match status" value="1"/>
</dbReference>
<dbReference type="KEGG" id="mff:MFFC18_11230"/>
<evidence type="ECO:0000256" key="2">
    <source>
        <dbReference type="ARBA" id="ARBA00022679"/>
    </source>
</evidence>
<dbReference type="InterPro" id="IPR029069">
    <property type="entry name" value="HotDog_dom_sf"/>
</dbReference>
<evidence type="ECO:0000313" key="3">
    <source>
        <dbReference type="EMBL" id="QEG21268.1"/>
    </source>
</evidence>
<dbReference type="STRING" id="980251.GCA_001642875_01817"/>
<keyword evidence="1 3" id="KW-0489">Methyltransferase</keyword>
<evidence type="ECO:0000256" key="1">
    <source>
        <dbReference type="ARBA" id="ARBA00022603"/>
    </source>
</evidence>